<keyword evidence="1" id="KW-0732">Signal</keyword>
<feature type="chain" id="PRO_5001704588" description="Secreted protein" evidence="1">
    <location>
        <begin position="23"/>
        <end position="74"/>
    </location>
</feature>
<organism evidence="2 3">
    <name type="scientific">Aureobasidium subglaciale (strain EXF-2481)</name>
    <name type="common">Aureobasidium pullulans var. subglaciale</name>
    <dbReference type="NCBI Taxonomy" id="1043005"/>
    <lineage>
        <taxon>Eukaryota</taxon>
        <taxon>Fungi</taxon>
        <taxon>Dikarya</taxon>
        <taxon>Ascomycota</taxon>
        <taxon>Pezizomycotina</taxon>
        <taxon>Dothideomycetes</taxon>
        <taxon>Dothideomycetidae</taxon>
        <taxon>Dothideales</taxon>
        <taxon>Saccotheciaceae</taxon>
        <taxon>Aureobasidium</taxon>
    </lineage>
</organism>
<sequence length="74" mass="8140">MSRILSLLMACQLLAKESPGRGSPTSTTNSFGMFSNHHTHVSRGLRTPPITYLVTTSTSQIFCQSCKDFTMILC</sequence>
<proteinExistence type="predicted"/>
<protein>
    <recommendedName>
        <fullName evidence="4">Secreted protein</fullName>
    </recommendedName>
</protein>
<dbReference type="HOGENOM" id="CLU_2687405_0_0_1"/>
<dbReference type="AlphaFoldDB" id="A0A074YMK8"/>
<evidence type="ECO:0000313" key="2">
    <source>
        <dbReference type="EMBL" id="KEQ98925.1"/>
    </source>
</evidence>
<dbReference type="RefSeq" id="XP_013347702.1">
    <property type="nucleotide sequence ID" value="XM_013492248.1"/>
</dbReference>
<reference evidence="2 3" key="1">
    <citation type="journal article" date="2014" name="BMC Genomics">
        <title>Genome sequencing of four Aureobasidium pullulans varieties: biotechnological potential, stress tolerance, and description of new species.</title>
        <authorList>
            <person name="Gostin Ar C."/>
            <person name="Ohm R.A."/>
            <person name="Kogej T."/>
            <person name="Sonjak S."/>
            <person name="Turk M."/>
            <person name="Zajc J."/>
            <person name="Zalar P."/>
            <person name="Grube M."/>
            <person name="Sun H."/>
            <person name="Han J."/>
            <person name="Sharma A."/>
            <person name="Chiniquy J."/>
            <person name="Ngan C.Y."/>
            <person name="Lipzen A."/>
            <person name="Barry K."/>
            <person name="Grigoriev I.V."/>
            <person name="Gunde-Cimerman N."/>
        </authorList>
    </citation>
    <scope>NUCLEOTIDE SEQUENCE [LARGE SCALE GENOMIC DNA]</scope>
    <source>
        <strain evidence="2 3">EXF-2481</strain>
    </source>
</reference>
<keyword evidence="3" id="KW-1185">Reference proteome</keyword>
<dbReference type="InParanoid" id="A0A074YMK8"/>
<accession>A0A074YMK8</accession>
<name>A0A074YMK8_AURSE</name>
<dbReference type="GeneID" id="25366118"/>
<dbReference type="EMBL" id="KL584751">
    <property type="protein sequence ID" value="KEQ98925.1"/>
    <property type="molecule type" value="Genomic_DNA"/>
</dbReference>
<dbReference type="OrthoDB" id="10310659at2759"/>
<gene>
    <name evidence="2" type="ORF">AUEXF2481DRAFT_384817</name>
</gene>
<evidence type="ECO:0000256" key="1">
    <source>
        <dbReference type="SAM" id="SignalP"/>
    </source>
</evidence>
<dbReference type="Proteomes" id="UP000030641">
    <property type="component" value="Unassembled WGS sequence"/>
</dbReference>
<feature type="signal peptide" evidence="1">
    <location>
        <begin position="1"/>
        <end position="22"/>
    </location>
</feature>
<evidence type="ECO:0000313" key="3">
    <source>
        <dbReference type="Proteomes" id="UP000030641"/>
    </source>
</evidence>
<evidence type="ECO:0008006" key="4">
    <source>
        <dbReference type="Google" id="ProtNLM"/>
    </source>
</evidence>